<keyword evidence="6" id="KW-1185">Reference proteome</keyword>
<feature type="signal peptide" evidence="4">
    <location>
        <begin position="1"/>
        <end position="25"/>
    </location>
</feature>
<protein>
    <submittedName>
        <fullName evidence="5">Uncharacterized protein</fullName>
    </submittedName>
</protein>
<evidence type="ECO:0000313" key="6">
    <source>
        <dbReference type="Proteomes" id="UP000006038"/>
    </source>
</evidence>
<evidence type="ECO:0000256" key="2">
    <source>
        <dbReference type="ARBA" id="ARBA00022472"/>
    </source>
</evidence>
<accession>J3M761</accession>
<dbReference type="GO" id="GO:0006353">
    <property type="term" value="P:DNA-templated transcription termination"/>
    <property type="evidence" value="ECO:0007669"/>
    <property type="project" value="UniProtKB-KW"/>
</dbReference>
<reference evidence="5" key="1">
    <citation type="journal article" date="2013" name="Nat. Commun.">
        <title>Whole-genome sequencing of Oryza brachyantha reveals mechanisms underlying Oryza genome evolution.</title>
        <authorList>
            <person name="Chen J."/>
            <person name="Huang Q."/>
            <person name="Gao D."/>
            <person name="Wang J."/>
            <person name="Lang Y."/>
            <person name="Liu T."/>
            <person name="Li B."/>
            <person name="Bai Z."/>
            <person name="Luis Goicoechea J."/>
            <person name="Liang C."/>
            <person name="Chen C."/>
            <person name="Zhang W."/>
            <person name="Sun S."/>
            <person name="Liao Y."/>
            <person name="Zhang X."/>
            <person name="Yang L."/>
            <person name="Song C."/>
            <person name="Wang M."/>
            <person name="Shi J."/>
            <person name="Liu G."/>
            <person name="Liu J."/>
            <person name="Zhou H."/>
            <person name="Zhou W."/>
            <person name="Yu Q."/>
            <person name="An N."/>
            <person name="Chen Y."/>
            <person name="Cai Q."/>
            <person name="Wang B."/>
            <person name="Liu B."/>
            <person name="Min J."/>
            <person name="Huang Y."/>
            <person name="Wu H."/>
            <person name="Li Z."/>
            <person name="Zhang Y."/>
            <person name="Yin Y."/>
            <person name="Song W."/>
            <person name="Jiang J."/>
            <person name="Jackson S.A."/>
            <person name="Wing R.A."/>
            <person name="Wang J."/>
            <person name="Chen M."/>
        </authorList>
    </citation>
    <scope>NUCLEOTIDE SEQUENCE [LARGE SCALE GENOMIC DNA]</scope>
    <source>
        <strain evidence="5">cv. IRGC 101232</strain>
    </source>
</reference>
<keyword evidence="4" id="KW-0732">Signal</keyword>
<name>J3M761_ORYBR</name>
<organism evidence="5">
    <name type="scientific">Oryza brachyantha</name>
    <name type="common">malo sina</name>
    <dbReference type="NCBI Taxonomy" id="4533"/>
    <lineage>
        <taxon>Eukaryota</taxon>
        <taxon>Viridiplantae</taxon>
        <taxon>Streptophyta</taxon>
        <taxon>Embryophyta</taxon>
        <taxon>Tracheophyta</taxon>
        <taxon>Spermatophyta</taxon>
        <taxon>Magnoliopsida</taxon>
        <taxon>Liliopsida</taxon>
        <taxon>Poales</taxon>
        <taxon>Poaceae</taxon>
        <taxon>BOP clade</taxon>
        <taxon>Oryzoideae</taxon>
        <taxon>Oryzeae</taxon>
        <taxon>Oryzinae</taxon>
        <taxon>Oryza</taxon>
    </lineage>
</organism>
<dbReference type="GO" id="GO:0003676">
    <property type="term" value="F:nucleic acid binding"/>
    <property type="evidence" value="ECO:0007669"/>
    <property type="project" value="InterPro"/>
</dbReference>
<dbReference type="InterPro" id="IPR003690">
    <property type="entry name" value="MTERF"/>
</dbReference>
<dbReference type="HOGENOM" id="CLU_034145_1_1_1"/>
<reference evidence="5" key="2">
    <citation type="submission" date="2013-04" db="UniProtKB">
        <authorList>
            <consortium name="EnsemblPlants"/>
        </authorList>
    </citation>
    <scope>IDENTIFICATION</scope>
</reference>
<dbReference type="PANTHER" id="PTHR13068">
    <property type="entry name" value="CGI-12 PROTEIN-RELATED"/>
    <property type="match status" value="1"/>
</dbReference>
<evidence type="ECO:0000256" key="4">
    <source>
        <dbReference type="SAM" id="SignalP"/>
    </source>
</evidence>
<dbReference type="eggNOG" id="KOG1267">
    <property type="taxonomic scope" value="Eukaryota"/>
</dbReference>
<sequence length="332" mass="36892">MLAAVRRRGLLLLPQHLRFFSAVAAASTTSDPTVVSYLVLASDPTRTLQPKLDFLSSVGITAPLLPKVVSLYPAILHRSIENHLAPLFGSLREVLGSDSNIVAVLRRMPFAIRCNYKATFLRTLPVLRNVHGLTPSAISQLIGIQPGVILLEPDRVEEIVQTVKDAGIGLANPMFVHVFAAFAKLKASNLEKKFALYRSLGFDKDDVAVMLQRCPAMIRVSDEKLKKVVGFLIGKAGLSREDIIKFPNMLERSLDSHSRRCAVLAVLRREGKPEERRRVPKLLVASFAQFTKVYVRQHEGEVPDVSRAINGEIPFEGFDGLEKKPQRQQMNL</sequence>
<evidence type="ECO:0000313" key="5">
    <source>
        <dbReference type="EnsemblPlants" id="OB05G24350.1"/>
    </source>
</evidence>
<keyword evidence="2" id="KW-0804">Transcription</keyword>
<dbReference type="Proteomes" id="UP000006038">
    <property type="component" value="Chromosome 5"/>
</dbReference>
<dbReference type="InterPro" id="IPR038538">
    <property type="entry name" value="MTERF_sf"/>
</dbReference>
<dbReference type="STRING" id="4533.J3M761"/>
<keyword evidence="2" id="KW-0806">Transcription termination</keyword>
<keyword evidence="2" id="KW-0805">Transcription regulation</keyword>
<dbReference type="AlphaFoldDB" id="J3M761"/>
<dbReference type="SMART" id="SM00733">
    <property type="entry name" value="Mterf"/>
    <property type="match status" value="4"/>
</dbReference>
<dbReference type="Gramene" id="OB05G24350.1">
    <property type="protein sequence ID" value="OB05G24350.1"/>
    <property type="gene ID" value="OB05G24350"/>
</dbReference>
<evidence type="ECO:0000256" key="3">
    <source>
        <dbReference type="ARBA" id="ARBA00022946"/>
    </source>
</evidence>
<feature type="chain" id="PRO_5003774415" evidence="4">
    <location>
        <begin position="26"/>
        <end position="332"/>
    </location>
</feature>
<dbReference type="EnsemblPlants" id="OB05G24350.1">
    <property type="protein sequence ID" value="OB05G24350.1"/>
    <property type="gene ID" value="OB05G24350"/>
</dbReference>
<evidence type="ECO:0000256" key="1">
    <source>
        <dbReference type="ARBA" id="ARBA00007692"/>
    </source>
</evidence>
<proteinExistence type="inferred from homology"/>
<dbReference type="Gene3D" id="1.25.70.10">
    <property type="entry name" value="Transcription termination factor 3, mitochondrial"/>
    <property type="match status" value="1"/>
</dbReference>
<dbReference type="PANTHER" id="PTHR13068:SF202">
    <property type="entry name" value="OS05G0413000 PROTEIN"/>
    <property type="match status" value="1"/>
</dbReference>
<dbReference type="Pfam" id="PF02536">
    <property type="entry name" value="mTERF"/>
    <property type="match status" value="1"/>
</dbReference>
<keyword evidence="3" id="KW-0809">Transit peptide</keyword>
<dbReference type="OMA" id="QMIRRYP"/>
<comment type="similarity">
    <text evidence="1">Belongs to the mTERF family.</text>
</comment>